<dbReference type="InterPro" id="IPR036770">
    <property type="entry name" value="Ankyrin_rpt-contain_sf"/>
</dbReference>
<feature type="domain" description="NACHT" evidence="4">
    <location>
        <begin position="393"/>
        <end position="548"/>
    </location>
</feature>
<comment type="similarity">
    <text evidence="1">Belongs to the putative lipase ROG1 family.</text>
</comment>
<reference evidence="5" key="1">
    <citation type="journal article" date="2023" name="Mol. Phylogenet. Evol.">
        <title>Genome-scale phylogeny and comparative genomics of the fungal order Sordariales.</title>
        <authorList>
            <person name="Hensen N."/>
            <person name="Bonometti L."/>
            <person name="Westerberg I."/>
            <person name="Brannstrom I.O."/>
            <person name="Guillou S."/>
            <person name="Cros-Aarteil S."/>
            <person name="Calhoun S."/>
            <person name="Haridas S."/>
            <person name="Kuo A."/>
            <person name="Mondo S."/>
            <person name="Pangilinan J."/>
            <person name="Riley R."/>
            <person name="LaButti K."/>
            <person name="Andreopoulos B."/>
            <person name="Lipzen A."/>
            <person name="Chen C."/>
            <person name="Yan M."/>
            <person name="Daum C."/>
            <person name="Ng V."/>
            <person name="Clum A."/>
            <person name="Steindorff A."/>
            <person name="Ohm R.A."/>
            <person name="Martin F."/>
            <person name="Silar P."/>
            <person name="Natvig D.O."/>
            <person name="Lalanne C."/>
            <person name="Gautier V."/>
            <person name="Ament-Velasquez S.L."/>
            <person name="Kruys A."/>
            <person name="Hutchinson M.I."/>
            <person name="Powell A.J."/>
            <person name="Barry K."/>
            <person name="Miller A.N."/>
            <person name="Grigoriev I.V."/>
            <person name="Debuchy R."/>
            <person name="Gladieux P."/>
            <person name="Hiltunen Thoren M."/>
            <person name="Johannesson H."/>
        </authorList>
    </citation>
    <scope>NUCLEOTIDE SEQUENCE</scope>
    <source>
        <strain evidence="5">PSN293</strain>
    </source>
</reference>
<dbReference type="InterPro" id="IPR056884">
    <property type="entry name" value="NPHP3-like_N"/>
</dbReference>
<dbReference type="Gene3D" id="1.25.40.20">
    <property type="entry name" value="Ankyrin repeat-containing domain"/>
    <property type="match status" value="1"/>
</dbReference>
<dbReference type="PROSITE" id="PS50837">
    <property type="entry name" value="NACHT"/>
    <property type="match status" value="1"/>
</dbReference>
<dbReference type="SUPFAM" id="SSF48403">
    <property type="entry name" value="Ankyrin repeat"/>
    <property type="match status" value="1"/>
</dbReference>
<dbReference type="Proteomes" id="UP001301769">
    <property type="component" value="Unassembled WGS sequence"/>
</dbReference>
<dbReference type="SUPFAM" id="SSF53474">
    <property type="entry name" value="alpha/beta-Hydrolases"/>
    <property type="match status" value="1"/>
</dbReference>
<evidence type="ECO:0000313" key="6">
    <source>
        <dbReference type="Proteomes" id="UP001301769"/>
    </source>
</evidence>
<keyword evidence="3" id="KW-0040">ANK repeat</keyword>
<dbReference type="PANTHER" id="PTHR10039:SF17">
    <property type="entry name" value="FUNGAL STAND N-TERMINAL GOODBYE DOMAIN-CONTAINING PROTEIN-RELATED"/>
    <property type="match status" value="1"/>
</dbReference>
<organism evidence="5 6">
    <name type="scientific">Rhypophila decipiens</name>
    <dbReference type="NCBI Taxonomy" id="261697"/>
    <lineage>
        <taxon>Eukaryota</taxon>
        <taxon>Fungi</taxon>
        <taxon>Dikarya</taxon>
        <taxon>Ascomycota</taxon>
        <taxon>Pezizomycotina</taxon>
        <taxon>Sordariomycetes</taxon>
        <taxon>Sordariomycetidae</taxon>
        <taxon>Sordariales</taxon>
        <taxon>Naviculisporaceae</taxon>
        <taxon>Rhypophila</taxon>
    </lineage>
</organism>
<evidence type="ECO:0000259" key="4">
    <source>
        <dbReference type="PROSITE" id="PS50837"/>
    </source>
</evidence>
<evidence type="ECO:0000313" key="5">
    <source>
        <dbReference type="EMBL" id="KAK4209931.1"/>
    </source>
</evidence>
<dbReference type="PANTHER" id="PTHR10039">
    <property type="entry name" value="AMELOGENIN"/>
    <property type="match status" value="1"/>
</dbReference>
<evidence type="ECO:0000256" key="1">
    <source>
        <dbReference type="ARBA" id="ARBA00007920"/>
    </source>
</evidence>
<proteinExistence type="inferred from homology"/>
<dbReference type="PROSITE" id="PS50297">
    <property type="entry name" value="ANK_REP_REGION"/>
    <property type="match status" value="2"/>
</dbReference>
<dbReference type="InterPro" id="IPR007111">
    <property type="entry name" value="NACHT_NTPase"/>
</dbReference>
<accession>A0AAN7B247</accession>
<keyword evidence="6" id="KW-1185">Reference proteome</keyword>
<protein>
    <submittedName>
        <fullName evidence="5">Ankyrin repeat protein</fullName>
    </submittedName>
</protein>
<dbReference type="Gene3D" id="3.40.50.1820">
    <property type="entry name" value="alpha/beta hydrolase"/>
    <property type="match status" value="1"/>
</dbReference>
<reference evidence="5" key="2">
    <citation type="submission" date="2023-05" db="EMBL/GenBank/DDBJ databases">
        <authorList>
            <consortium name="Lawrence Berkeley National Laboratory"/>
            <person name="Steindorff A."/>
            <person name="Hensen N."/>
            <person name="Bonometti L."/>
            <person name="Westerberg I."/>
            <person name="Brannstrom I.O."/>
            <person name="Guillou S."/>
            <person name="Cros-Aarteil S."/>
            <person name="Calhoun S."/>
            <person name="Haridas S."/>
            <person name="Kuo A."/>
            <person name="Mondo S."/>
            <person name="Pangilinan J."/>
            <person name="Riley R."/>
            <person name="Labutti K."/>
            <person name="Andreopoulos B."/>
            <person name="Lipzen A."/>
            <person name="Chen C."/>
            <person name="Yanf M."/>
            <person name="Daum C."/>
            <person name="Ng V."/>
            <person name="Clum A."/>
            <person name="Ohm R."/>
            <person name="Martin F."/>
            <person name="Silar P."/>
            <person name="Natvig D."/>
            <person name="Lalanne C."/>
            <person name="Gautier V."/>
            <person name="Ament-Velasquez S.L."/>
            <person name="Kruys A."/>
            <person name="Hutchinson M.I."/>
            <person name="Powell A.J."/>
            <person name="Barry K."/>
            <person name="Miller A.N."/>
            <person name="Grigoriev I.V."/>
            <person name="Debuchy R."/>
            <person name="Gladieux P."/>
            <person name="Thoren M.H."/>
            <person name="Johannesson H."/>
        </authorList>
    </citation>
    <scope>NUCLEOTIDE SEQUENCE</scope>
    <source>
        <strain evidence="5">PSN293</strain>
    </source>
</reference>
<dbReference type="EMBL" id="MU858190">
    <property type="protein sequence ID" value="KAK4209931.1"/>
    <property type="molecule type" value="Genomic_DNA"/>
</dbReference>
<dbReference type="AlphaFoldDB" id="A0AAN7B247"/>
<dbReference type="Gene3D" id="3.40.50.300">
    <property type="entry name" value="P-loop containing nucleotide triphosphate hydrolases"/>
    <property type="match status" value="1"/>
</dbReference>
<dbReference type="Pfam" id="PF24883">
    <property type="entry name" value="NPHP3_N"/>
    <property type="match status" value="1"/>
</dbReference>
<dbReference type="InterPro" id="IPR027417">
    <property type="entry name" value="P-loop_NTPase"/>
</dbReference>
<dbReference type="SMART" id="SM00248">
    <property type="entry name" value="ANK"/>
    <property type="match status" value="9"/>
</dbReference>
<evidence type="ECO:0000256" key="2">
    <source>
        <dbReference type="ARBA" id="ARBA00022737"/>
    </source>
</evidence>
<dbReference type="SUPFAM" id="SSF52540">
    <property type="entry name" value="P-loop containing nucleoside triphosphate hydrolases"/>
    <property type="match status" value="1"/>
</dbReference>
<dbReference type="InterPro" id="IPR029058">
    <property type="entry name" value="AB_hydrolase_fold"/>
</dbReference>
<evidence type="ECO:0000256" key="3">
    <source>
        <dbReference type="PROSITE-ProRule" id="PRU00023"/>
    </source>
</evidence>
<comment type="caution">
    <text evidence="5">The sequence shown here is derived from an EMBL/GenBank/DDBJ whole genome shotgun (WGS) entry which is preliminary data.</text>
</comment>
<dbReference type="InterPro" id="IPR007751">
    <property type="entry name" value="DUF676_lipase-like"/>
</dbReference>
<gene>
    <name evidence="5" type="ORF">QBC37DRAFT_44323</name>
</gene>
<feature type="repeat" description="ANK" evidence="3">
    <location>
        <begin position="1221"/>
        <end position="1253"/>
    </location>
</feature>
<dbReference type="Pfam" id="PF12796">
    <property type="entry name" value="Ank_2"/>
    <property type="match status" value="3"/>
</dbReference>
<sequence length="1279" mass="140913">MPRFSIQKTKTWIARMKPSGSRDKGLIIAPSETDAPASASAAPSTEDAIPLTSKYLGLAALNNPFAPSLKDNEVQYPVDIIAVHGLNGDTFATWTHNNGNLWLKDFLPGDLPGCRVFTYGYPSQIWSESIAGVRVYAGRLLDSLREIQETDRDKGIRRVIFVCHSLGGIVCKQALVTAHEETSNPLNTTLLRSIAGIVFLGTPHRGSASGSLGSIVGNIINVALGTKVLRTDNLELLKTGSTALQDLSESVRDRLVDLKIVSFFETEPEPIMKIIVGRDSAILAIAGEEIIGLYATHREMCRFPDPNNTEYKRVLGAIKRIATHESDRRMAKHRASTHSFQKTWNDLKPCLSLFSKFDPSNYKAMLPSPAEGTCSWILTNKTFVSWLDKAESALLWLAGHSGCGKTTLSLFLAKQLDNDRSTGSASSVCIFFCDDKVNNQKVANNILIGLIYQLLCRNNGLARHVKASYDTHGADLINSCEALWSLFRTIAADPRSGSVIIIIDALDECENKTRRWLLKEIKDFIRSEDYHAKPSGHRIKFILTSRPSLGEVEKIMDARSDHRIAIDEDHGDVQRFIKERVEEISKQRQFPDDAKKFLLDSLNSRSGQTFLWVRMVLEQIEAADLLSYHELKASLDQIPKSLELTYMGFMAHLNPLDAACRLLKLILGCSRHLTLDEINIAFSIEASHEKVADLKPNLQIHMDRTLRNVLGPLIRISKSKVLLVHQSAKEFILQQAGGNEAVAPEIRSIRAQDCTLAIATACINYLLLAEFSEDVFDLLTSTPDNTSEIDSKSIDKGEIASEAKPSWDEHEEYLNLDALTSEIDFLDDITCEQLTSRYPFYSYAALNWADHFSICENIASDQLKEAAKTLLNPSNISSGNFLRFYSCQITSGVECIPLQRFDFVTLAAFFNVPGLLQDHLASHSGLEKQTISQGSLDDALFWSAERGYPRIVTALLQAGGNPNVRQILTDRLFDQTPLTIASKNGHIDCVRALLADPRTDINLQGTRGRTALSYACHAGHKAIVAMLLSDPKCDPDRADNDISTPLIWAAGGAGDHSAIITLLPKHRASKGVNLNHFDKDGRTAISWAAGEGCIGALKALLKLKDTDPNIPAKNGRSPLSFAAGKGHADAVRILVKDNRVDKVTKSDDGRNPYSWACVEGHAEVVMTLMRYGCPGLDEPDDNGWTPLAWATHSPSPRTTKLLLAASEMGFDAVDIDRGDHVGNTALRWAVNCNHIEVVRALLRAGASPRKENNFGVSVLSKARAESANQEIIRELESAS</sequence>
<dbReference type="Pfam" id="PF05057">
    <property type="entry name" value="DUF676"/>
    <property type="match status" value="1"/>
</dbReference>
<dbReference type="PROSITE" id="PS50088">
    <property type="entry name" value="ANK_REPEAT"/>
    <property type="match status" value="2"/>
</dbReference>
<keyword evidence="2" id="KW-0677">Repeat</keyword>
<feature type="repeat" description="ANK" evidence="3">
    <location>
        <begin position="1114"/>
        <end position="1136"/>
    </location>
</feature>
<dbReference type="InterPro" id="IPR002110">
    <property type="entry name" value="Ankyrin_rpt"/>
</dbReference>
<name>A0AAN7B247_9PEZI</name>